<feature type="region of interest" description="Disordered" evidence="10">
    <location>
        <begin position="1"/>
        <end position="47"/>
    </location>
</feature>
<proteinExistence type="predicted"/>
<keyword evidence="3" id="KW-0862">Zinc</keyword>
<dbReference type="Gene3D" id="4.10.240.10">
    <property type="entry name" value="Zn(2)-C6 fungal-type DNA-binding domain"/>
    <property type="match status" value="1"/>
</dbReference>
<name>A0AAD4CQ65_ASPNN</name>
<evidence type="ECO:0000256" key="3">
    <source>
        <dbReference type="ARBA" id="ARBA00022833"/>
    </source>
</evidence>
<feature type="compositionally biased region" description="Basic and acidic residues" evidence="10">
    <location>
        <begin position="18"/>
        <end position="27"/>
    </location>
</feature>
<keyword evidence="6" id="KW-0238">DNA-binding</keyword>
<dbReference type="CDD" id="cd00067">
    <property type="entry name" value="GAL4"/>
    <property type="match status" value="1"/>
</dbReference>
<feature type="compositionally biased region" description="Low complexity" evidence="10">
    <location>
        <begin position="722"/>
        <end position="736"/>
    </location>
</feature>
<protein>
    <recommendedName>
        <fullName evidence="11">Zn(2)-C6 fungal-type domain-containing protein</fullName>
    </recommendedName>
</protein>
<evidence type="ECO:0000256" key="8">
    <source>
        <dbReference type="ARBA" id="ARBA00023163"/>
    </source>
</evidence>
<dbReference type="Pfam" id="PF00172">
    <property type="entry name" value="Zn_clus"/>
    <property type="match status" value="1"/>
</dbReference>
<reference evidence="12" key="1">
    <citation type="journal article" date="2019" name="Beilstein J. Org. Chem.">
        <title>Nanangenines: drimane sesquiterpenoids as the dominant metabolite cohort of a novel Australian fungus, Aspergillus nanangensis.</title>
        <authorList>
            <person name="Lacey H.J."/>
            <person name="Gilchrist C.L.M."/>
            <person name="Crombie A."/>
            <person name="Kalaitzis J.A."/>
            <person name="Vuong D."/>
            <person name="Rutledge P.J."/>
            <person name="Turner P."/>
            <person name="Pitt J.I."/>
            <person name="Lacey E."/>
            <person name="Chooi Y.H."/>
            <person name="Piggott A.M."/>
        </authorList>
    </citation>
    <scope>NUCLEOTIDE SEQUENCE</scope>
    <source>
        <strain evidence="12">MST-FP2251</strain>
    </source>
</reference>
<dbReference type="SMART" id="SM00906">
    <property type="entry name" value="Fungal_trans"/>
    <property type="match status" value="1"/>
</dbReference>
<sequence length="879" mass="96441">MSSGTRPAPVAGNRSKRRMVEPDDDGRSNPPLMDDSAANPKRQRVSRACDSCRSKKDKCDGVRPICSTCASLSRPCTYKANPKKRGLPTGYIRSIELLWGLVFCKIQGSEEVVRALMRTANMPSHLATMGKEAEGSDTLLSSWKNSNLLKDLERMLLFLEQPEDEQNRVIENDSPPDGEASSVLSADALEWHMPESLADSPAKTTPSAASIPRLPPPLTRPMRDSETQTPNDPSIQQFSSSVSLPLSNPTSTAIAVKLPSNAWPLLDIYFSYTQCWFPILEKHDILRTAFRLSENDTPVDVSLAGSGDYAALWSILTLASIQEASISATRQLSQSCGDKSNLNQLYTTAQRLIPGEDGPYELGHVQALLILSLVKIGQQDWPAAWMLVGRAIRIYQCLGLNSTLASNDMQPSGRSKHVFLGCFVLETLVALRTGQVPCLRKEDLSRVGPINEDGLEEWHPWEDQTGLRPVEPSRGSFHRGPLHALSTFNRLVSLMCIQNDLCCVRQNATDFSQLESLQRQLQLWVSSLPKSYRIDLQSNPLKPASPHIFGLEMMYQGAGAALSQEFAAGKDCSLSVSHKMHVTESLKRLLMLLQQYMETYSLSATCPTFGLILTLGISGDKTVELEPGLKQKLQSFSSHLSTVWSVQSAPIEPCADQRPASVSTAPRQPALFVESPTASSMPSSAPRSTPRRISGLENPPRPSPSASNPYISNPWMRAPNMDDTPVLSLPTPTPSVNINRGVEASQMKDHSPHRPRPSISSTKPMNAPMIPEFASPYPPTGPQYQTPYSDPSLSLGSFVDIDGYGSLQRPRIAPDLDALFDELASLDGTEKIDNQPEFMQNLGFVPDAGMPELYAYGGQVEPYFLPTQPLPSDAHEQPP</sequence>
<comment type="subcellular location">
    <subcellularLocation>
        <location evidence="1">Nucleus</location>
    </subcellularLocation>
</comment>
<evidence type="ECO:0000256" key="4">
    <source>
        <dbReference type="ARBA" id="ARBA00022911"/>
    </source>
</evidence>
<keyword evidence="7" id="KW-0010">Activator</keyword>
<evidence type="ECO:0000256" key="1">
    <source>
        <dbReference type="ARBA" id="ARBA00004123"/>
    </source>
</evidence>
<dbReference type="PANTHER" id="PTHR47655">
    <property type="entry name" value="QUINIC ACID UTILIZATION ACTIVATOR"/>
    <property type="match status" value="1"/>
</dbReference>
<dbReference type="AlphaFoldDB" id="A0AAD4CQ65"/>
<dbReference type="SMART" id="SM00066">
    <property type="entry name" value="GAL4"/>
    <property type="match status" value="1"/>
</dbReference>
<dbReference type="EMBL" id="VCAU01000033">
    <property type="protein sequence ID" value="KAF9889712.1"/>
    <property type="molecule type" value="Genomic_DNA"/>
</dbReference>
<dbReference type="SUPFAM" id="SSF57701">
    <property type="entry name" value="Zn2/Cys6 DNA-binding domain"/>
    <property type="match status" value="1"/>
</dbReference>
<dbReference type="PROSITE" id="PS50048">
    <property type="entry name" value="ZN2_CY6_FUNGAL_2"/>
    <property type="match status" value="1"/>
</dbReference>
<evidence type="ECO:0000256" key="6">
    <source>
        <dbReference type="ARBA" id="ARBA00023125"/>
    </source>
</evidence>
<dbReference type="GO" id="GO:0006351">
    <property type="term" value="P:DNA-templated transcription"/>
    <property type="evidence" value="ECO:0007669"/>
    <property type="project" value="InterPro"/>
</dbReference>
<dbReference type="PANTHER" id="PTHR47655:SF2">
    <property type="entry name" value="QUINIC ACID UTILIZATION ACTIVATOR"/>
    <property type="match status" value="1"/>
</dbReference>
<keyword evidence="2" id="KW-0479">Metal-binding</keyword>
<dbReference type="GO" id="GO:0000981">
    <property type="term" value="F:DNA-binding transcription factor activity, RNA polymerase II-specific"/>
    <property type="evidence" value="ECO:0007669"/>
    <property type="project" value="InterPro"/>
</dbReference>
<gene>
    <name evidence="12" type="ORF">FE257_007018</name>
</gene>
<evidence type="ECO:0000256" key="2">
    <source>
        <dbReference type="ARBA" id="ARBA00022723"/>
    </source>
</evidence>
<reference evidence="12" key="2">
    <citation type="submission" date="2020-02" db="EMBL/GenBank/DDBJ databases">
        <authorList>
            <person name="Gilchrist C.L.M."/>
            <person name="Chooi Y.-H."/>
        </authorList>
    </citation>
    <scope>NUCLEOTIDE SEQUENCE</scope>
    <source>
        <strain evidence="12">MST-FP2251</strain>
    </source>
</reference>
<dbReference type="Proteomes" id="UP001194746">
    <property type="component" value="Unassembled WGS sequence"/>
</dbReference>
<accession>A0AAD4CQ65</accession>
<evidence type="ECO:0000259" key="11">
    <source>
        <dbReference type="PROSITE" id="PS50048"/>
    </source>
</evidence>
<organism evidence="12 13">
    <name type="scientific">Aspergillus nanangensis</name>
    <dbReference type="NCBI Taxonomy" id="2582783"/>
    <lineage>
        <taxon>Eukaryota</taxon>
        <taxon>Fungi</taxon>
        <taxon>Dikarya</taxon>
        <taxon>Ascomycota</taxon>
        <taxon>Pezizomycotina</taxon>
        <taxon>Eurotiomycetes</taxon>
        <taxon>Eurotiomycetidae</taxon>
        <taxon>Eurotiales</taxon>
        <taxon>Aspergillaceae</taxon>
        <taxon>Aspergillus</taxon>
        <taxon>Aspergillus subgen. Circumdati</taxon>
    </lineage>
</organism>
<dbReference type="GO" id="GO:0008270">
    <property type="term" value="F:zinc ion binding"/>
    <property type="evidence" value="ECO:0007669"/>
    <property type="project" value="InterPro"/>
</dbReference>
<evidence type="ECO:0000256" key="9">
    <source>
        <dbReference type="ARBA" id="ARBA00023242"/>
    </source>
</evidence>
<evidence type="ECO:0000313" key="13">
    <source>
        <dbReference type="Proteomes" id="UP001194746"/>
    </source>
</evidence>
<feature type="region of interest" description="Disordered" evidence="10">
    <location>
        <begin position="672"/>
        <end position="768"/>
    </location>
</feature>
<feature type="compositionally biased region" description="Polar residues" evidence="10">
    <location>
        <begin position="227"/>
        <end position="246"/>
    </location>
</feature>
<dbReference type="InterPro" id="IPR007219">
    <property type="entry name" value="XnlR_reg_dom"/>
</dbReference>
<comment type="caution">
    <text evidence="12">The sequence shown here is derived from an EMBL/GenBank/DDBJ whole genome shotgun (WGS) entry which is preliminary data.</text>
</comment>
<evidence type="ECO:0000256" key="10">
    <source>
        <dbReference type="SAM" id="MobiDB-lite"/>
    </source>
</evidence>
<keyword evidence="4" id="KW-0672">Quinate metabolism</keyword>
<evidence type="ECO:0000256" key="7">
    <source>
        <dbReference type="ARBA" id="ARBA00023159"/>
    </source>
</evidence>
<dbReference type="GO" id="GO:0003677">
    <property type="term" value="F:DNA binding"/>
    <property type="evidence" value="ECO:0007669"/>
    <property type="project" value="UniProtKB-KW"/>
</dbReference>
<dbReference type="FunFam" id="4.10.240.10:FF:000005">
    <property type="entry name" value="Quinic acid utilization activator"/>
    <property type="match status" value="1"/>
</dbReference>
<feature type="region of interest" description="Disordered" evidence="10">
    <location>
        <begin position="197"/>
        <end position="246"/>
    </location>
</feature>
<dbReference type="CDD" id="cd12148">
    <property type="entry name" value="fungal_TF_MHR"/>
    <property type="match status" value="1"/>
</dbReference>
<dbReference type="PROSITE" id="PS00463">
    <property type="entry name" value="ZN2_CY6_FUNGAL_1"/>
    <property type="match status" value="1"/>
</dbReference>
<dbReference type="GO" id="GO:0005634">
    <property type="term" value="C:nucleus"/>
    <property type="evidence" value="ECO:0007669"/>
    <property type="project" value="UniProtKB-SubCell"/>
</dbReference>
<dbReference type="InterPro" id="IPR036864">
    <property type="entry name" value="Zn2-C6_fun-type_DNA-bd_sf"/>
</dbReference>
<dbReference type="Pfam" id="PF04082">
    <property type="entry name" value="Fungal_trans"/>
    <property type="match status" value="1"/>
</dbReference>
<keyword evidence="9" id="KW-0539">Nucleus</keyword>
<dbReference type="GO" id="GO:0045944">
    <property type="term" value="P:positive regulation of transcription by RNA polymerase II"/>
    <property type="evidence" value="ECO:0007669"/>
    <property type="project" value="TreeGrafter"/>
</dbReference>
<dbReference type="InterPro" id="IPR001138">
    <property type="entry name" value="Zn2Cys6_DnaBD"/>
</dbReference>
<dbReference type="InterPro" id="IPR052783">
    <property type="entry name" value="Metabolic/Drug-Res_Regulator"/>
</dbReference>
<keyword evidence="5" id="KW-0805">Transcription regulation</keyword>
<keyword evidence="8" id="KW-0804">Transcription</keyword>
<feature type="domain" description="Zn(2)-C6 fungal-type" evidence="11">
    <location>
        <begin position="48"/>
        <end position="78"/>
    </location>
</feature>
<feature type="compositionally biased region" description="Low complexity" evidence="10">
    <location>
        <begin position="675"/>
        <end position="693"/>
    </location>
</feature>
<keyword evidence="13" id="KW-1185">Reference proteome</keyword>
<evidence type="ECO:0000313" key="12">
    <source>
        <dbReference type="EMBL" id="KAF9889712.1"/>
    </source>
</evidence>
<evidence type="ECO:0000256" key="5">
    <source>
        <dbReference type="ARBA" id="ARBA00023015"/>
    </source>
</evidence>